<dbReference type="GO" id="GO:0008168">
    <property type="term" value="F:methyltransferase activity"/>
    <property type="evidence" value="ECO:0007669"/>
    <property type="project" value="UniProtKB-KW"/>
</dbReference>
<sequence length="358" mass="40856">MEAYAAELSKRTGIPITSADLKKVLSALACAKEFWHITHLSGRPFNVVAESLKFFAERGWVKVENQHLELTPAGRELVNEQGIKPPIESGCKACNRRGISIERWQNLLQRFKEVVAERPLPIIDYDQGFVTEETTVARIALMADRGDIQGKDLLVLGDDDLVSLAAGLSGLPRRVVVLEVDERLVNFIRQVAEKENLPVEAHIFDLVHPLPAELRRQFDTFLTDPPETLEALAIFIGRGLSGLRGAGGAGYFGLTRAESSLTKWRAFQAQLTGQFNVVITDIIHDFNEYVNWDYLLESVRNDLSFVQTWPRYNWYRSAMFRIETVDDNFFRHEEEMKGAPLYEDQEALIFTRRFRKEQ</sequence>
<gene>
    <name evidence="1" type="primary">bpsA</name>
    <name evidence="3" type="ORF">DXX99_02980</name>
</gene>
<protein>
    <recommendedName>
        <fullName evidence="1">N(4)-bis(aminopropyl)spermidine synthase</fullName>
        <ecNumber evidence="1">2.5.1.128</ecNumber>
    </recommendedName>
    <alternativeName>
        <fullName evidence="1">Branched-chain polyamine synthase A</fullName>
    </alternativeName>
</protein>
<dbReference type="InterPro" id="IPR051720">
    <property type="entry name" value="rRNA_MeTrfase/Polyamine_Synth"/>
</dbReference>
<keyword evidence="4" id="KW-1185">Reference proteome</keyword>
<dbReference type="AlphaFoldDB" id="A0A3D8P7J4"/>
<evidence type="ECO:0000256" key="1">
    <source>
        <dbReference type="HAMAP-Rule" id="MF_01947"/>
    </source>
</evidence>
<comment type="catalytic activity">
    <reaction evidence="1">
        <text>2 S-adenosyl 3-(methylsulfanyl)propylamine + spermidine = N(4)-bis(aminopropyl)spermidine + 2 S-methyl-5'-thioadenosine + 2 H(+)</text>
        <dbReference type="Rhea" id="RHEA:44132"/>
        <dbReference type="ChEBI" id="CHEBI:15378"/>
        <dbReference type="ChEBI" id="CHEBI:17509"/>
        <dbReference type="ChEBI" id="CHEBI:57443"/>
        <dbReference type="ChEBI" id="CHEBI:57834"/>
        <dbReference type="ChEBI" id="CHEBI:82771"/>
        <dbReference type="EC" id="2.5.1.128"/>
    </reaction>
</comment>
<dbReference type="GO" id="GO:0005737">
    <property type="term" value="C:cytoplasm"/>
    <property type="evidence" value="ECO:0007669"/>
    <property type="project" value="UniProtKB-SubCell"/>
</dbReference>
<organism evidence="3 4">
    <name type="scientific">Ammonifex thiophilus</name>
    <dbReference type="NCBI Taxonomy" id="444093"/>
    <lineage>
        <taxon>Bacteria</taxon>
        <taxon>Bacillati</taxon>
        <taxon>Bacillota</taxon>
        <taxon>Clostridia</taxon>
        <taxon>Thermoanaerobacterales</taxon>
        <taxon>Thermoanaerobacteraceae</taxon>
        <taxon>Ammonifex</taxon>
    </lineage>
</organism>
<evidence type="ECO:0000313" key="3">
    <source>
        <dbReference type="EMBL" id="RDV84289.1"/>
    </source>
</evidence>
<feature type="domain" description="N(4)-bis(aminopropyl)spermidine synthase C-terminal" evidence="2">
    <location>
        <begin position="107"/>
        <end position="347"/>
    </location>
</feature>
<dbReference type="GO" id="GO:0006596">
    <property type="term" value="P:polyamine biosynthetic process"/>
    <property type="evidence" value="ECO:0007669"/>
    <property type="project" value="UniProtKB-UniRule"/>
</dbReference>
<dbReference type="InterPro" id="IPR014435">
    <property type="entry name" value="BpsA"/>
</dbReference>
<comment type="caution">
    <text evidence="3">The sequence shown here is derived from an EMBL/GenBank/DDBJ whole genome shotgun (WGS) entry which is preliminary data.</text>
</comment>
<keyword evidence="1" id="KW-0963">Cytoplasm</keyword>
<dbReference type="GO" id="GO:0016765">
    <property type="term" value="F:transferase activity, transferring alkyl or aryl (other than methyl) groups"/>
    <property type="evidence" value="ECO:0007669"/>
    <property type="project" value="UniProtKB-UniRule"/>
</dbReference>
<dbReference type="InterPro" id="IPR002723">
    <property type="entry name" value="BpsA_C"/>
</dbReference>
<comment type="similarity">
    <text evidence="1">Belongs to the branched-chain polyamine synthase family.</text>
</comment>
<dbReference type="RefSeq" id="WP_115792031.1">
    <property type="nucleotide sequence ID" value="NZ_QSLN01000002.1"/>
</dbReference>
<dbReference type="Gene3D" id="1.10.10.10">
    <property type="entry name" value="Winged helix-like DNA-binding domain superfamily/Winged helix DNA-binding domain"/>
    <property type="match status" value="1"/>
</dbReference>
<accession>A0A3D8P7J4</accession>
<dbReference type="SUPFAM" id="SSF53335">
    <property type="entry name" value="S-adenosyl-L-methionine-dependent methyltransferases"/>
    <property type="match status" value="1"/>
</dbReference>
<dbReference type="OrthoDB" id="7593728at2"/>
<dbReference type="EMBL" id="QSLN01000002">
    <property type="protein sequence ID" value="RDV84289.1"/>
    <property type="molecule type" value="Genomic_DNA"/>
</dbReference>
<keyword evidence="3" id="KW-0489">Methyltransferase</keyword>
<dbReference type="InterPro" id="IPR036388">
    <property type="entry name" value="WH-like_DNA-bd_sf"/>
</dbReference>
<dbReference type="InterPro" id="IPR029063">
    <property type="entry name" value="SAM-dependent_MTases_sf"/>
</dbReference>
<dbReference type="EC" id="2.5.1.128" evidence="1"/>
<dbReference type="Pfam" id="PF01861">
    <property type="entry name" value="BpsA_C"/>
    <property type="match status" value="1"/>
</dbReference>
<comment type="pathway">
    <text evidence="1">Amine and polyamine biosynthesis.</text>
</comment>
<comment type="subcellular location">
    <subcellularLocation>
        <location evidence="1">Cytoplasm</location>
    </subcellularLocation>
</comment>
<dbReference type="Gene3D" id="3.40.50.150">
    <property type="entry name" value="Vaccinia Virus protein VP39"/>
    <property type="match status" value="1"/>
</dbReference>
<dbReference type="Proteomes" id="UP000256329">
    <property type="component" value="Unassembled WGS sequence"/>
</dbReference>
<dbReference type="PANTHER" id="PTHR23290">
    <property type="entry name" value="RRNA N6-ADENOSINE-METHYLTRANSFERASE METTL5"/>
    <property type="match status" value="1"/>
</dbReference>
<dbReference type="HAMAP" id="MF_01947">
    <property type="entry name" value="Aminopropyltransf_BpsA"/>
    <property type="match status" value="1"/>
</dbReference>
<name>A0A3D8P7J4_9THEO</name>
<dbReference type="PANTHER" id="PTHR23290:SF0">
    <property type="entry name" value="RRNA N6-ADENOSINE-METHYLTRANSFERASE METTL5"/>
    <property type="match status" value="1"/>
</dbReference>
<evidence type="ECO:0000313" key="4">
    <source>
        <dbReference type="Proteomes" id="UP000256329"/>
    </source>
</evidence>
<keyword evidence="1" id="KW-0620">Polyamine biosynthesis</keyword>
<proteinExistence type="inferred from homology"/>
<comment type="function">
    <text evidence="1">Involved in the biosynthesis of branched-chain polyamines, which support the growth of thermophiles under high-temperature conditions. Catalyzes the sequential condensation of spermidine with the aminopropyl groups of decarboxylated S-adenosylmethionines to produce N(4)-bis(aminopropyl)spermidine via N(4)-aminopropylspermidine.</text>
</comment>
<keyword evidence="1 3" id="KW-0808">Transferase</keyword>
<dbReference type="GO" id="GO:0032259">
    <property type="term" value="P:methylation"/>
    <property type="evidence" value="ECO:0007669"/>
    <property type="project" value="UniProtKB-KW"/>
</dbReference>
<reference evidence="3 4" key="1">
    <citation type="submission" date="2018-08" db="EMBL/GenBank/DDBJ databases">
        <title>Form III RuBisCO-mediated autotrophy in Thermodesulfobium bacteria.</title>
        <authorList>
            <person name="Toshchakov S.V."/>
            <person name="Kublanov I.V."/>
            <person name="Frolov E."/>
            <person name="Bonch-Osmolovskaya E.A."/>
            <person name="Tourova T.P."/>
            <person name="Chernych N.A."/>
            <person name="Lebedinsky A.V."/>
        </authorList>
    </citation>
    <scope>NUCLEOTIDE SEQUENCE [LARGE SCALE GENOMIC DNA]</scope>
    <source>
        <strain evidence="3 4">SR</strain>
    </source>
</reference>
<dbReference type="PIRSF" id="PIRSF005895">
    <property type="entry name" value="UCP005895_mtase"/>
    <property type="match status" value="1"/>
</dbReference>
<evidence type="ECO:0000259" key="2">
    <source>
        <dbReference type="Pfam" id="PF01861"/>
    </source>
</evidence>